<dbReference type="KEGG" id="vg:18503028"/>
<dbReference type="EMBL" id="KF977490">
    <property type="protein sequence ID" value="AHJ10765.1"/>
    <property type="molecule type" value="Genomic_DNA"/>
</dbReference>
<evidence type="ECO:0000313" key="1">
    <source>
        <dbReference type="EMBL" id="AHJ10765.1"/>
    </source>
</evidence>
<sequence>MKNSMVLIILTILCGIGAMYDWQVTDAEMTILAILQVGVAICDAIEQSQERP</sequence>
<organism evidence="1 2">
    <name type="scientific">Rhizobium phage vB_RglS_P106B</name>
    <dbReference type="NCBI Taxonomy" id="1458697"/>
    <lineage>
        <taxon>Viruses</taxon>
        <taxon>Duplodnaviria</taxon>
        <taxon>Heunggongvirae</taxon>
        <taxon>Uroviricota</taxon>
        <taxon>Caudoviricetes</taxon>
        <taxon>Rigallicvirus</taxon>
        <taxon>Rigallicvirus P106B</taxon>
    </lineage>
</organism>
<keyword evidence="2" id="KW-1185">Reference proteome</keyword>
<dbReference type="Proteomes" id="UP000019367">
    <property type="component" value="Segment"/>
</dbReference>
<protein>
    <submittedName>
        <fullName evidence="1">Uncharacterized protein</fullName>
    </submittedName>
</protein>
<dbReference type="RefSeq" id="YP_009006008.1">
    <property type="nucleotide sequence ID" value="NC_023566.1"/>
</dbReference>
<dbReference type="GeneID" id="18503028"/>
<proteinExistence type="predicted"/>
<evidence type="ECO:0000313" key="2">
    <source>
        <dbReference type="Proteomes" id="UP000019367"/>
    </source>
</evidence>
<reference evidence="1 2" key="1">
    <citation type="journal article" date="2015" name="Microbiology">
        <title>Genomic and phenotypic characterization of Rhizobium gallicum phage vB_RglS_P106B.</title>
        <authorList>
            <person name="Halmillawewa A.P."/>
            <person name="Restrepo-Cordoba M."/>
            <person name="Yost C.K."/>
            <person name="Hynes M.F."/>
        </authorList>
    </citation>
    <scope>NUCLEOTIDE SEQUENCE [LARGE SCALE GENOMIC DNA]</scope>
</reference>
<gene>
    <name evidence="1" type="ORF">P106B_82</name>
</gene>
<name>W6E8J5_9CAUD</name>
<accession>W6E8J5</accession>